<evidence type="ECO:0008006" key="5">
    <source>
        <dbReference type="Google" id="ProtNLM"/>
    </source>
</evidence>
<feature type="region of interest" description="Disordered" evidence="1">
    <location>
        <begin position="1"/>
        <end position="28"/>
    </location>
</feature>
<dbReference type="OrthoDB" id="244263at2"/>
<proteinExistence type="predicted"/>
<dbReference type="EMBL" id="CP036263">
    <property type="protein sequence ID" value="QDT01029.1"/>
    <property type="molecule type" value="Genomic_DNA"/>
</dbReference>
<keyword evidence="2" id="KW-0472">Membrane</keyword>
<evidence type="ECO:0000313" key="3">
    <source>
        <dbReference type="EMBL" id="QDT01029.1"/>
    </source>
</evidence>
<evidence type="ECO:0000313" key="4">
    <source>
        <dbReference type="Proteomes" id="UP000319852"/>
    </source>
</evidence>
<gene>
    <name evidence="3" type="ORF">HG15A2_43710</name>
</gene>
<dbReference type="Proteomes" id="UP000319852">
    <property type="component" value="Chromosome"/>
</dbReference>
<keyword evidence="2" id="KW-0812">Transmembrane</keyword>
<accession>A0A517N1L5</accession>
<feature type="transmembrane region" description="Helical" evidence="2">
    <location>
        <begin position="37"/>
        <end position="56"/>
    </location>
</feature>
<reference evidence="3 4" key="1">
    <citation type="submission" date="2019-02" db="EMBL/GenBank/DDBJ databases">
        <title>Deep-cultivation of Planctomycetes and their phenomic and genomic characterization uncovers novel biology.</title>
        <authorList>
            <person name="Wiegand S."/>
            <person name="Jogler M."/>
            <person name="Boedeker C."/>
            <person name="Pinto D."/>
            <person name="Vollmers J."/>
            <person name="Rivas-Marin E."/>
            <person name="Kohn T."/>
            <person name="Peeters S.H."/>
            <person name="Heuer A."/>
            <person name="Rast P."/>
            <person name="Oberbeckmann S."/>
            <person name="Bunk B."/>
            <person name="Jeske O."/>
            <person name="Meyerdierks A."/>
            <person name="Storesund J.E."/>
            <person name="Kallscheuer N."/>
            <person name="Luecker S."/>
            <person name="Lage O.M."/>
            <person name="Pohl T."/>
            <person name="Merkel B.J."/>
            <person name="Hornburger P."/>
            <person name="Mueller R.-W."/>
            <person name="Bruemmer F."/>
            <person name="Labrenz M."/>
            <person name="Spormann A.M."/>
            <person name="Op den Camp H."/>
            <person name="Overmann J."/>
            <person name="Amann R."/>
            <person name="Jetten M.S.M."/>
            <person name="Mascher T."/>
            <person name="Medema M.H."/>
            <person name="Devos D.P."/>
            <person name="Kaster A.-K."/>
            <person name="Ovreas L."/>
            <person name="Rohde M."/>
            <person name="Galperin M.Y."/>
            <person name="Jogler C."/>
        </authorList>
    </citation>
    <scope>NUCLEOTIDE SEQUENCE [LARGE SCALE GENOMIC DNA]</scope>
    <source>
        <strain evidence="3 4">HG15A2</strain>
    </source>
</reference>
<evidence type="ECO:0000256" key="2">
    <source>
        <dbReference type="SAM" id="Phobius"/>
    </source>
</evidence>
<dbReference type="AlphaFoldDB" id="A0A517N1L5"/>
<organism evidence="3 4">
    <name type="scientific">Adhaeretor mobilis</name>
    <dbReference type="NCBI Taxonomy" id="1930276"/>
    <lineage>
        <taxon>Bacteria</taxon>
        <taxon>Pseudomonadati</taxon>
        <taxon>Planctomycetota</taxon>
        <taxon>Planctomycetia</taxon>
        <taxon>Pirellulales</taxon>
        <taxon>Lacipirellulaceae</taxon>
        <taxon>Adhaeretor</taxon>
    </lineage>
</organism>
<protein>
    <recommendedName>
        <fullName evidence="5">AsmA-like C-terminal domain-containing protein</fullName>
    </recommendedName>
</protein>
<keyword evidence="4" id="KW-1185">Reference proteome</keyword>
<dbReference type="RefSeq" id="WP_145062929.1">
    <property type="nucleotide sequence ID" value="NZ_CP036263.1"/>
</dbReference>
<name>A0A517N1L5_9BACT</name>
<keyword evidence="2" id="KW-1133">Transmembrane helix</keyword>
<evidence type="ECO:0000256" key="1">
    <source>
        <dbReference type="SAM" id="MobiDB-lite"/>
    </source>
</evidence>
<sequence length="1238" mass="132975">MARRRRSSLKPAPTEPIEPLTLGPSRHARGKRRRRRFLFALLLLLGGLTALLPTIVANTPLRDAALARAIPAGAGRVTSEGASLGWTGNQTLTNVSWLDAEGLPLFTAKSVTLDRSLTALLTNRRNLGTIKIVRPEIYLKTNPQGSNWETALAGFQTESQQTPIDQDVSLEPQRTDINVAIEIVDGGLAAMDATTGQQWNVNGLNVNATANSTEGTWLADGTANVQMVSSDAALASQPGQVQFRVQSLGQGRQQLKLISNRLPLQPLEPWLARAMPGGRVLGVASSDITVDWQLPPVGQAQPTGAQPASAQPTAKLQASGRVDLANTKFTADALSGDILQMTDASLDANLSVAGDRILVEQLKASGDWFEGDARGTFNINELRRLSLDTLPTDDSTITGNIDLVALTKQLPNTLQLRPGVEVDSGTVSLTARSLGGNGALEGSGGANASARHWDIAAKVQDLRGTDGEREIRWDDPVEAYAELIAARGLAANATPRPQLSTVTFRSPFASAKLNAVAEGADGTFRFDLNQLASQLGQFIDLAEWELEGTGGGKLTLRDTSETGFMATLRADFEKVNIRHNKQLVWADEQLRLDVQTSGQHRGLQPTQLIKGTVNLLGVNDVFNVELLEPLQLAAPAPVPSNPAATGQTVPSSKTIAARITGSGPLVRWAGRLRPWVDGIPEQINGAATLDAELRSGPGYVHLVNSLVEVDDLRGNWGEVRFEEPKAKLTGDFRWESATSSLDSHQLELTTSTIAARTRDLAVQFAADAPPLARGEIAYRADLERVAALGGLVGGESPWPRGNAVGRILLDSNTQEAAAEVTCTASNLELVGSESSAGANSRTPKLLWSEPKLELGGRVAYQQAIDRLQITNLRAVSQTLEAAGTATLEEVSTQQRLQGDLALSYDSAAVEQLITETLGPGAKLEGANRARVQFAAVLNEVAVSVNPTAAPRHWSQRWQVTGETGWAAANLYGLNFGQASVQGTLKEGKLLFQPIDLSVGQGRVTAQPRVLLDPPPRVLQLPKGPLVQNVSISQEVSESLLKYAAPILAGATRAEGEFSINLDGANIPLDEPKNADLGGQLNVHRLAILPGPNTKPMVDLLRQIGMLARGRELPTGGAVPAGDGITMQEQTIELRVVDGKVYHREMKFLVDDVPVRSTGWVSFDEQLWLDLEIPVQEKWVRGSKYFRSLAGQKLQIPVRGTLTRWRIEDKVIAELLQNAAGQVLGDEINRQLEKLFRGR</sequence>
<dbReference type="KEGG" id="amob:HG15A2_43710"/>